<feature type="transmembrane region" description="Helical" evidence="1">
    <location>
        <begin position="12"/>
        <end position="33"/>
    </location>
</feature>
<evidence type="ECO:0000313" key="2">
    <source>
        <dbReference type="EMBL" id="AAU83422.1"/>
    </source>
</evidence>
<gene>
    <name evidence="2" type="ORF">GZ28B8_18</name>
</gene>
<feature type="transmembrane region" description="Helical" evidence="1">
    <location>
        <begin position="81"/>
        <end position="101"/>
    </location>
</feature>
<proteinExistence type="predicted"/>
<reference evidence="2" key="1">
    <citation type="journal article" date="2004" name="Science">
        <title>Reverse methanogenesis: testing the hypothesis with environmental genomics.</title>
        <authorList>
            <person name="Hallam S.J."/>
            <person name="Putnam N."/>
            <person name="Preston C.M."/>
            <person name="Detter J.C."/>
            <person name="Rokhsar D."/>
            <person name="Richardson P.M."/>
            <person name="DeLong E.F."/>
        </authorList>
    </citation>
    <scope>NUCLEOTIDE SEQUENCE</scope>
</reference>
<evidence type="ECO:0000256" key="1">
    <source>
        <dbReference type="SAM" id="Phobius"/>
    </source>
</evidence>
<dbReference type="AlphaFoldDB" id="Q64B05"/>
<protein>
    <submittedName>
        <fullName evidence="2">Uncharacterized protein</fullName>
    </submittedName>
</protein>
<keyword evidence="1" id="KW-1133">Transmembrane helix</keyword>
<feature type="transmembrane region" description="Helical" evidence="1">
    <location>
        <begin position="179"/>
        <end position="199"/>
    </location>
</feature>
<keyword evidence="1" id="KW-0812">Transmembrane</keyword>
<name>Q64B05_UNCAG</name>
<organism evidence="2">
    <name type="scientific">Uncultured archaeon GZfos26G2</name>
    <dbReference type="NCBI Taxonomy" id="3386331"/>
    <lineage>
        <taxon>Archaea</taxon>
        <taxon>Methanobacteriati</taxon>
        <taxon>Methanobacteriota</taxon>
        <taxon>Stenosarchaea group</taxon>
        <taxon>Methanomicrobia</taxon>
        <taxon>Candidatus Methanophagales</taxon>
        <taxon>Candidatus Methanophagaceae</taxon>
        <taxon>Candidatus Methanophaga</taxon>
    </lineage>
</organism>
<reference evidence="2" key="2">
    <citation type="submission" date="2004-08" db="EMBL/GenBank/DDBJ databases">
        <authorList>
            <person name="Putnam N."/>
            <person name="Detter J.C."/>
            <person name="Richardson P.M."/>
            <person name="Rokhsar D."/>
        </authorList>
    </citation>
    <scope>NUCLEOTIDE SEQUENCE</scope>
</reference>
<keyword evidence="1" id="KW-0472">Membrane</keyword>
<feature type="transmembrane region" description="Helical" evidence="1">
    <location>
        <begin position="45"/>
        <end position="65"/>
    </location>
</feature>
<accession>Q64B05</accession>
<sequence>MYMICMLMSNCSIANTSTVTTMITLSTGAIISARRILWVPSVSSIHFMAKVISIIPTTSIMAAMIRRGKYSASAVMKSDKYGMFNTFTAAMMKMMYINHLITTSKIFEILHPVFSILSPAPALLTIVSTPILSSTNRTTFPTTRPRINPIIRSIIAPTTAIKVSTILTCINAACSSSNIFFLSPPYCFYGAYVLAYYYAGTQEHMLNMYYVYK</sequence>
<feature type="transmembrane region" description="Helical" evidence="1">
    <location>
        <begin position="113"/>
        <end position="133"/>
    </location>
</feature>
<dbReference type="EMBL" id="AY714849">
    <property type="protein sequence ID" value="AAU83422.1"/>
    <property type="molecule type" value="Genomic_DNA"/>
</dbReference>